<comment type="caution">
    <text evidence="1">The sequence shown here is derived from an EMBL/GenBank/DDBJ whole genome shotgun (WGS) entry which is preliminary data.</text>
</comment>
<dbReference type="Gene3D" id="3.40.50.1110">
    <property type="entry name" value="SGNH hydrolase"/>
    <property type="match status" value="1"/>
</dbReference>
<dbReference type="InterPro" id="IPR036514">
    <property type="entry name" value="SGNH_hydro_sf"/>
</dbReference>
<accession>A0A372LEL8</accession>
<name>A0A372LEL8_9BACI</name>
<protein>
    <submittedName>
        <fullName evidence="1">SGNH/GDSL hydrolase family protein</fullName>
    </submittedName>
</protein>
<proteinExistence type="predicted"/>
<keyword evidence="1" id="KW-0378">Hydrolase</keyword>
<dbReference type="GO" id="GO:0016787">
    <property type="term" value="F:hydrolase activity"/>
    <property type="evidence" value="ECO:0007669"/>
    <property type="project" value="UniProtKB-KW"/>
</dbReference>
<dbReference type="EMBL" id="QVTD01000003">
    <property type="protein sequence ID" value="RFU64755.1"/>
    <property type="molecule type" value="Genomic_DNA"/>
</dbReference>
<evidence type="ECO:0000313" key="1">
    <source>
        <dbReference type="EMBL" id="RFU64755.1"/>
    </source>
</evidence>
<dbReference type="RefSeq" id="WP_117320930.1">
    <property type="nucleotide sequence ID" value="NZ_QVTD01000003.1"/>
</dbReference>
<dbReference type="Proteomes" id="UP000262939">
    <property type="component" value="Unassembled WGS sequence"/>
</dbReference>
<organism evidence="1 2">
    <name type="scientific">Peribacillus glennii</name>
    <dbReference type="NCBI Taxonomy" id="2303991"/>
    <lineage>
        <taxon>Bacteria</taxon>
        <taxon>Bacillati</taxon>
        <taxon>Bacillota</taxon>
        <taxon>Bacilli</taxon>
        <taxon>Bacillales</taxon>
        <taxon>Bacillaceae</taxon>
        <taxon>Peribacillus</taxon>
    </lineage>
</organism>
<gene>
    <name evidence="1" type="ORF">D0466_02185</name>
</gene>
<dbReference type="OrthoDB" id="2449793at2"/>
<dbReference type="SUPFAM" id="SSF52266">
    <property type="entry name" value="SGNH hydrolase"/>
    <property type="match status" value="1"/>
</dbReference>
<dbReference type="CDD" id="cd00229">
    <property type="entry name" value="SGNH_hydrolase"/>
    <property type="match status" value="1"/>
</dbReference>
<keyword evidence="2" id="KW-1185">Reference proteome</keyword>
<sequence length="288" mass="32808">MNKYIVLLCGGICLVILIFGHLHWKKINESAAMEVKIAAEKNLKKEQEQREALINRLTPSKNKPQSLMDFLKYRALTQEKVVVTVLGSNGTVGTGASDSSKAWPALLEKNLRFYSPDLESLKINKRGYSGYSTSDLLKSKKTDVVINDNPDLVIFENSLIINHVKSISIKQTNEDLKNIMSILQKSLPNAKILIMSPNPISNSKNKNELGLTYLDYIKESEKEINKNKWAYLDTMEGMEKKLKDHNNLLVDMLASDYVNPNDYGNSLWFEVLFDHFKRRSQIRLAGNR</sequence>
<dbReference type="AlphaFoldDB" id="A0A372LEL8"/>
<reference evidence="1 2" key="1">
    <citation type="submission" date="2018-08" db="EMBL/GenBank/DDBJ databases">
        <title>Bacillus chawlae sp. nov., Bacillus glennii sp. nov., and Bacillus saganii sp. nov. Isolated from the Vehicle Assembly Building at Kennedy Space Center where the Viking Spacecraft were Assembled.</title>
        <authorList>
            <person name="Seuylemezian A."/>
            <person name="Vaishampayan P."/>
        </authorList>
    </citation>
    <scope>NUCLEOTIDE SEQUENCE [LARGE SCALE GENOMIC DNA]</scope>
    <source>
        <strain evidence="1 2">V44-8</strain>
    </source>
</reference>
<evidence type="ECO:0000313" key="2">
    <source>
        <dbReference type="Proteomes" id="UP000262939"/>
    </source>
</evidence>